<name>A0A7J6QYX9_PEROL</name>
<gene>
    <name evidence="1" type="ORF">FOZ63_024827</name>
</gene>
<proteinExistence type="predicted"/>
<accession>A0A7J6QYX9</accession>
<feature type="non-terminal residue" evidence="1">
    <location>
        <position position="60"/>
    </location>
</feature>
<evidence type="ECO:0000313" key="2">
    <source>
        <dbReference type="Proteomes" id="UP000553632"/>
    </source>
</evidence>
<organism evidence="1 2">
    <name type="scientific">Perkinsus olseni</name>
    <name type="common">Perkinsus atlanticus</name>
    <dbReference type="NCBI Taxonomy" id="32597"/>
    <lineage>
        <taxon>Eukaryota</taxon>
        <taxon>Sar</taxon>
        <taxon>Alveolata</taxon>
        <taxon>Perkinsozoa</taxon>
        <taxon>Perkinsea</taxon>
        <taxon>Perkinsida</taxon>
        <taxon>Perkinsidae</taxon>
        <taxon>Perkinsus</taxon>
    </lineage>
</organism>
<sequence length="60" mass="7191">YYADYTRVPYRINDQGKRVYEDSQDEVLHLFIGQFISYDGRVKPCMRYRPLFAAPHGNEM</sequence>
<evidence type="ECO:0000313" key="1">
    <source>
        <dbReference type="EMBL" id="KAF4712580.1"/>
    </source>
</evidence>
<dbReference type="AlphaFoldDB" id="A0A7J6QYX9"/>
<reference evidence="1 2" key="1">
    <citation type="submission" date="2020-04" db="EMBL/GenBank/DDBJ databases">
        <title>Perkinsus olseni comparative genomics.</title>
        <authorList>
            <person name="Bogema D.R."/>
        </authorList>
    </citation>
    <scope>NUCLEOTIDE SEQUENCE [LARGE SCALE GENOMIC DNA]</scope>
    <source>
        <strain evidence="1 2">ATCC PRA-207</strain>
    </source>
</reference>
<comment type="caution">
    <text evidence="1">The sequence shown here is derived from an EMBL/GenBank/DDBJ whole genome shotgun (WGS) entry which is preliminary data.</text>
</comment>
<keyword evidence="2" id="KW-1185">Reference proteome</keyword>
<feature type="non-terminal residue" evidence="1">
    <location>
        <position position="1"/>
    </location>
</feature>
<protein>
    <submittedName>
        <fullName evidence="1">Uncharacterized protein</fullName>
    </submittedName>
</protein>
<dbReference type="EMBL" id="JABANO010030025">
    <property type="protein sequence ID" value="KAF4712580.1"/>
    <property type="molecule type" value="Genomic_DNA"/>
</dbReference>
<dbReference type="Proteomes" id="UP000553632">
    <property type="component" value="Unassembled WGS sequence"/>
</dbReference>